<dbReference type="EMBL" id="MU004236">
    <property type="protein sequence ID" value="KAF2668139.1"/>
    <property type="molecule type" value="Genomic_DNA"/>
</dbReference>
<dbReference type="GO" id="GO:0016985">
    <property type="term" value="F:mannan endo-1,4-beta-mannosidase activity"/>
    <property type="evidence" value="ECO:0007669"/>
    <property type="project" value="UniProtKB-EC"/>
</dbReference>
<evidence type="ECO:0000256" key="1">
    <source>
        <dbReference type="ARBA" id="ARBA00001678"/>
    </source>
</evidence>
<evidence type="ECO:0000256" key="5">
    <source>
        <dbReference type="ARBA" id="ARBA00022525"/>
    </source>
</evidence>
<comment type="catalytic activity">
    <reaction evidence="1">
        <text>Random hydrolysis of (1-&gt;4)-beta-D-mannosidic linkages in mannans, galactomannans and glucomannans.</text>
        <dbReference type="EC" id="3.2.1.78"/>
    </reaction>
</comment>
<evidence type="ECO:0000313" key="13">
    <source>
        <dbReference type="Proteomes" id="UP000799302"/>
    </source>
</evidence>
<dbReference type="AlphaFoldDB" id="A0A6A6U7B0"/>
<dbReference type="GO" id="GO:0046355">
    <property type="term" value="P:mannan catabolic process"/>
    <property type="evidence" value="ECO:0007669"/>
    <property type="project" value="UniProtKB-ARBA"/>
</dbReference>
<protein>
    <recommendedName>
        <fullName evidence="4">mannan endo-1,4-beta-mannosidase</fullName>
        <ecNumber evidence="4">3.2.1.78</ecNumber>
    </recommendedName>
</protein>
<keyword evidence="5" id="KW-0964">Secreted</keyword>
<keyword evidence="6 10" id="KW-0732">Signal</keyword>
<keyword evidence="13" id="KW-1185">Reference proteome</keyword>
<dbReference type="InterPro" id="IPR017853">
    <property type="entry name" value="GH"/>
</dbReference>
<name>A0A6A6U7B0_9PEZI</name>
<evidence type="ECO:0000256" key="10">
    <source>
        <dbReference type="SAM" id="SignalP"/>
    </source>
</evidence>
<comment type="similarity">
    <text evidence="3 9">Belongs to the glycosyl hydrolase 5 (cellulase A) family.</text>
</comment>
<organism evidence="12 13">
    <name type="scientific">Microthyrium microscopicum</name>
    <dbReference type="NCBI Taxonomy" id="703497"/>
    <lineage>
        <taxon>Eukaryota</taxon>
        <taxon>Fungi</taxon>
        <taxon>Dikarya</taxon>
        <taxon>Ascomycota</taxon>
        <taxon>Pezizomycotina</taxon>
        <taxon>Dothideomycetes</taxon>
        <taxon>Dothideomycetes incertae sedis</taxon>
        <taxon>Microthyriales</taxon>
        <taxon>Microthyriaceae</taxon>
        <taxon>Microthyrium</taxon>
    </lineage>
</organism>
<dbReference type="GO" id="GO:0005576">
    <property type="term" value="C:extracellular region"/>
    <property type="evidence" value="ECO:0007669"/>
    <property type="project" value="UniProtKB-SubCell"/>
</dbReference>
<dbReference type="InterPro" id="IPR045053">
    <property type="entry name" value="MAN-like"/>
</dbReference>
<evidence type="ECO:0000256" key="3">
    <source>
        <dbReference type="ARBA" id="ARBA00005641"/>
    </source>
</evidence>
<dbReference type="OrthoDB" id="406631at2759"/>
<accession>A0A6A6U7B0</accession>
<evidence type="ECO:0000256" key="8">
    <source>
        <dbReference type="ARBA" id="ARBA00023295"/>
    </source>
</evidence>
<feature type="domain" description="Glycoside hydrolase family 5" evidence="11">
    <location>
        <begin position="67"/>
        <end position="340"/>
    </location>
</feature>
<keyword evidence="8 9" id="KW-0326">Glycosidase</keyword>
<evidence type="ECO:0000256" key="6">
    <source>
        <dbReference type="ARBA" id="ARBA00022729"/>
    </source>
</evidence>
<dbReference type="SUPFAM" id="SSF51445">
    <property type="entry name" value="(Trans)glycosidases"/>
    <property type="match status" value="1"/>
</dbReference>
<evidence type="ECO:0000259" key="11">
    <source>
        <dbReference type="Pfam" id="PF00150"/>
    </source>
</evidence>
<evidence type="ECO:0000256" key="4">
    <source>
        <dbReference type="ARBA" id="ARBA00012706"/>
    </source>
</evidence>
<dbReference type="PANTHER" id="PTHR31451">
    <property type="match status" value="1"/>
</dbReference>
<evidence type="ECO:0000313" key="12">
    <source>
        <dbReference type="EMBL" id="KAF2668139.1"/>
    </source>
</evidence>
<dbReference type="PANTHER" id="PTHR31451:SF39">
    <property type="entry name" value="MANNAN ENDO-1,4-BETA-MANNOSIDASE 1"/>
    <property type="match status" value="1"/>
</dbReference>
<evidence type="ECO:0000256" key="2">
    <source>
        <dbReference type="ARBA" id="ARBA00004613"/>
    </source>
</evidence>
<keyword evidence="7 9" id="KW-0378">Hydrolase</keyword>
<dbReference type="EC" id="3.2.1.78" evidence="4"/>
<gene>
    <name evidence="12" type="ORF">BT63DRAFT_268964</name>
</gene>
<dbReference type="InterPro" id="IPR018087">
    <property type="entry name" value="Glyco_hydro_5_CS"/>
</dbReference>
<dbReference type="Pfam" id="PF00150">
    <property type="entry name" value="Cellulase"/>
    <property type="match status" value="1"/>
</dbReference>
<comment type="subcellular location">
    <subcellularLocation>
        <location evidence="2">Secreted</location>
    </subcellularLocation>
</comment>
<dbReference type="FunFam" id="3.20.20.80:FF:000076">
    <property type="entry name" value="Mannan endo-1,4-beta-mannosidase A"/>
    <property type="match status" value="1"/>
</dbReference>
<evidence type="ECO:0000256" key="9">
    <source>
        <dbReference type="RuleBase" id="RU361153"/>
    </source>
</evidence>
<feature type="signal peptide" evidence="10">
    <location>
        <begin position="1"/>
        <end position="18"/>
    </location>
</feature>
<sequence length="382" mass="42691">MLLPLLLATSLYALLTVAQTPKRTITKTDGLHFNIDGETAYFPGTNAYWLPFLKNNSDVDLVLDHMAQAGLRIVRTWGFNDVKTAPTDGTVWFQSFPSSGDPVINTGPTGLQRLDYIIRAAETRGLKLIIPFVNNWADYGGMEAYYAYCIDNNSKVDKKEQWYRSAKCQAQYQKYARTIIERHKESTAVLAWELANEPRCKGCDTKVVTEWARETSKWIKSVDSKHLVAVGDEGFGVKVDGKAGDYSYSHGEGTDFASLVALPDIDMGTFHLYPDHWNVTVAWGNSWIQHHAAVCVANNKPCLFEEYGVMASEKCSQETGWQATALKTRGIAGDQYWQYGDTVSTGKTADDKFTVYKDTANWNCMVEAHGKNIKASKTAKEI</sequence>
<dbReference type="PROSITE" id="PS00659">
    <property type="entry name" value="GLYCOSYL_HYDROL_F5"/>
    <property type="match status" value="1"/>
</dbReference>
<dbReference type="Gene3D" id="3.20.20.80">
    <property type="entry name" value="Glycosidases"/>
    <property type="match status" value="1"/>
</dbReference>
<reference evidence="12" key="1">
    <citation type="journal article" date="2020" name="Stud. Mycol.">
        <title>101 Dothideomycetes genomes: a test case for predicting lifestyles and emergence of pathogens.</title>
        <authorList>
            <person name="Haridas S."/>
            <person name="Albert R."/>
            <person name="Binder M."/>
            <person name="Bloem J."/>
            <person name="Labutti K."/>
            <person name="Salamov A."/>
            <person name="Andreopoulos B."/>
            <person name="Baker S."/>
            <person name="Barry K."/>
            <person name="Bills G."/>
            <person name="Bluhm B."/>
            <person name="Cannon C."/>
            <person name="Castanera R."/>
            <person name="Culley D."/>
            <person name="Daum C."/>
            <person name="Ezra D."/>
            <person name="Gonzalez J."/>
            <person name="Henrissat B."/>
            <person name="Kuo A."/>
            <person name="Liang C."/>
            <person name="Lipzen A."/>
            <person name="Lutzoni F."/>
            <person name="Magnuson J."/>
            <person name="Mondo S."/>
            <person name="Nolan M."/>
            <person name="Ohm R."/>
            <person name="Pangilinan J."/>
            <person name="Park H.-J."/>
            <person name="Ramirez L."/>
            <person name="Alfaro M."/>
            <person name="Sun H."/>
            <person name="Tritt A."/>
            <person name="Yoshinaga Y."/>
            <person name="Zwiers L.-H."/>
            <person name="Turgeon B."/>
            <person name="Goodwin S."/>
            <person name="Spatafora J."/>
            <person name="Crous P."/>
            <person name="Grigoriev I."/>
        </authorList>
    </citation>
    <scope>NUCLEOTIDE SEQUENCE</scope>
    <source>
        <strain evidence="12">CBS 115976</strain>
    </source>
</reference>
<dbReference type="InterPro" id="IPR001547">
    <property type="entry name" value="Glyco_hydro_5"/>
</dbReference>
<proteinExistence type="inferred from homology"/>
<feature type="chain" id="PRO_5025536065" description="mannan endo-1,4-beta-mannosidase" evidence="10">
    <location>
        <begin position="19"/>
        <end position="382"/>
    </location>
</feature>
<evidence type="ECO:0000256" key="7">
    <source>
        <dbReference type="ARBA" id="ARBA00022801"/>
    </source>
</evidence>
<dbReference type="Proteomes" id="UP000799302">
    <property type="component" value="Unassembled WGS sequence"/>
</dbReference>